<reference evidence="1 2" key="2">
    <citation type="journal article" date="2022" name="Mol. Ecol. Resour.">
        <title>The genomes of chicory, endive, great burdock and yacon provide insights into Asteraceae paleo-polyploidization history and plant inulin production.</title>
        <authorList>
            <person name="Fan W."/>
            <person name="Wang S."/>
            <person name="Wang H."/>
            <person name="Wang A."/>
            <person name="Jiang F."/>
            <person name="Liu H."/>
            <person name="Zhao H."/>
            <person name="Xu D."/>
            <person name="Zhang Y."/>
        </authorList>
    </citation>
    <scope>NUCLEOTIDE SEQUENCE [LARGE SCALE GENOMIC DNA]</scope>
    <source>
        <strain evidence="2">cv. Punajuju</strain>
        <tissue evidence="1">Leaves</tissue>
    </source>
</reference>
<protein>
    <submittedName>
        <fullName evidence="1">Uncharacterized protein</fullName>
    </submittedName>
</protein>
<keyword evidence="2" id="KW-1185">Reference proteome</keyword>
<proteinExistence type="predicted"/>
<organism evidence="1 2">
    <name type="scientific">Cichorium intybus</name>
    <name type="common">Chicory</name>
    <dbReference type="NCBI Taxonomy" id="13427"/>
    <lineage>
        <taxon>Eukaryota</taxon>
        <taxon>Viridiplantae</taxon>
        <taxon>Streptophyta</taxon>
        <taxon>Embryophyta</taxon>
        <taxon>Tracheophyta</taxon>
        <taxon>Spermatophyta</taxon>
        <taxon>Magnoliopsida</taxon>
        <taxon>eudicotyledons</taxon>
        <taxon>Gunneridae</taxon>
        <taxon>Pentapetalae</taxon>
        <taxon>asterids</taxon>
        <taxon>campanulids</taxon>
        <taxon>Asterales</taxon>
        <taxon>Asteraceae</taxon>
        <taxon>Cichorioideae</taxon>
        <taxon>Cichorieae</taxon>
        <taxon>Cichoriinae</taxon>
        <taxon>Cichorium</taxon>
    </lineage>
</organism>
<evidence type="ECO:0000313" key="1">
    <source>
        <dbReference type="EMBL" id="KAI3753963.1"/>
    </source>
</evidence>
<evidence type="ECO:0000313" key="2">
    <source>
        <dbReference type="Proteomes" id="UP001055811"/>
    </source>
</evidence>
<accession>A0ACB9E5V3</accession>
<dbReference type="Proteomes" id="UP001055811">
    <property type="component" value="Linkage Group LG04"/>
</dbReference>
<comment type="caution">
    <text evidence="1">The sequence shown here is derived from an EMBL/GenBank/DDBJ whole genome shotgun (WGS) entry which is preliminary data.</text>
</comment>
<gene>
    <name evidence="1" type="ORF">L2E82_26029</name>
</gene>
<dbReference type="EMBL" id="CM042012">
    <property type="protein sequence ID" value="KAI3753963.1"/>
    <property type="molecule type" value="Genomic_DNA"/>
</dbReference>
<name>A0ACB9E5V3_CICIN</name>
<reference evidence="2" key="1">
    <citation type="journal article" date="2022" name="Mol. Ecol. Resour.">
        <title>The genomes of chicory, endive, great burdock and yacon provide insights into Asteraceae palaeo-polyploidization history and plant inulin production.</title>
        <authorList>
            <person name="Fan W."/>
            <person name="Wang S."/>
            <person name="Wang H."/>
            <person name="Wang A."/>
            <person name="Jiang F."/>
            <person name="Liu H."/>
            <person name="Zhao H."/>
            <person name="Xu D."/>
            <person name="Zhang Y."/>
        </authorList>
    </citation>
    <scope>NUCLEOTIDE SEQUENCE [LARGE SCALE GENOMIC DNA]</scope>
    <source>
        <strain evidence="2">cv. Punajuju</strain>
    </source>
</reference>
<sequence>MNLGAEAEELCDEKQLKNLDKKEAMLCFVKVERHIFIGIKTHADLRLLGQLRVGVSEISGLGVRVKTVWVWVYSIT</sequence>